<dbReference type="KEGG" id="fli:Fleli_1266"/>
<accession>I4AIB5</accession>
<keyword evidence="2" id="KW-1185">Reference proteome</keyword>
<dbReference type="EMBL" id="CP003345">
    <property type="protein sequence ID" value="AFM03700.1"/>
    <property type="molecule type" value="Genomic_DNA"/>
</dbReference>
<reference evidence="2" key="1">
    <citation type="submission" date="2012-06" db="EMBL/GenBank/DDBJ databases">
        <title>The complete genome of Flexibacter litoralis DSM 6794.</title>
        <authorList>
            <person name="Lucas S."/>
            <person name="Copeland A."/>
            <person name="Lapidus A."/>
            <person name="Glavina del Rio T."/>
            <person name="Dalin E."/>
            <person name="Tice H."/>
            <person name="Bruce D."/>
            <person name="Goodwin L."/>
            <person name="Pitluck S."/>
            <person name="Peters L."/>
            <person name="Ovchinnikova G."/>
            <person name="Lu M."/>
            <person name="Kyrpides N."/>
            <person name="Mavromatis K."/>
            <person name="Ivanova N."/>
            <person name="Brettin T."/>
            <person name="Detter J.C."/>
            <person name="Han C."/>
            <person name="Larimer F."/>
            <person name="Land M."/>
            <person name="Hauser L."/>
            <person name="Markowitz V."/>
            <person name="Cheng J.-F."/>
            <person name="Hugenholtz P."/>
            <person name="Woyke T."/>
            <person name="Wu D."/>
            <person name="Spring S."/>
            <person name="Lang E."/>
            <person name="Kopitz M."/>
            <person name="Brambilla E."/>
            <person name="Klenk H.-P."/>
            <person name="Eisen J.A."/>
        </authorList>
    </citation>
    <scope>NUCLEOTIDE SEQUENCE [LARGE SCALE GENOMIC DNA]</scope>
    <source>
        <strain evidence="2">ATCC 23117 / DSM 6794 / NBRC 15988 / NCIMB 1366 / Sio-4</strain>
    </source>
</reference>
<sequence length="45" mass="5451">MSSNQIIFVIAKVNYEYSKQTLVNFNYSHLIFLYYENFKIVKKVI</sequence>
<dbReference type="AlphaFoldDB" id="I4AIB5"/>
<dbReference type="Proteomes" id="UP000006054">
    <property type="component" value="Chromosome"/>
</dbReference>
<dbReference type="STRING" id="880071.Fleli_1266"/>
<dbReference type="HOGENOM" id="CLU_3200120_0_0_10"/>
<evidence type="ECO:0000313" key="1">
    <source>
        <dbReference type="EMBL" id="AFM03700.1"/>
    </source>
</evidence>
<proteinExistence type="predicted"/>
<gene>
    <name evidence="1" type="ordered locus">Fleli_1266</name>
</gene>
<organism evidence="1 2">
    <name type="scientific">Bernardetia litoralis (strain ATCC 23117 / DSM 6794 / NBRC 15988 / NCIMB 1366 / Fx l1 / Sio-4)</name>
    <name type="common">Flexibacter litoralis</name>
    <dbReference type="NCBI Taxonomy" id="880071"/>
    <lineage>
        <taxon>Bacteria</taxon>
        <taxon>Pseudomonadati</taxon>
        <taxon>Bacteroidota</taxon>
        <taxon>Cytophagia</taxon>
        <taxon>Cytophagales</taxon>
        <taxon>Bernardetiaceae</taxon>
        <taxon>Bernardetia</taxon>
    </lineage>
</organism>
<evidence type="ECO:0000313" key="2">
    <source>
        <dbReference type="Proteomes" id="UP000006054"/>
    </source>
</evidence>
<name>I4AIB5_BERLS</name>
<protein>
    <submittedName>
        <fullName evidence="1">Uncharacterized protein</fullName>
    </submittedName>
</protein>